<organism evidence="2 3">
    <name type="scientific">Apostasia shenzhenica</name>
    <dbReference type="NCBI Taxonomy" id="1088818"/>
    <lineage>
        <taxon>Eukaryota</taxon>
        <taxon>Viridiplantae</taxon>
        <taxon>Streptophyta</taxon>
        <taxon>Embryophyta</taxon>
        <taxon>Tracheophyta</taxon>
        <taxon>Spermatophyta</taxon>
        <taxon>Magnoliopsida</taxon>
        <taxon>Liliopsida</taxon>
        <taxon>Asparagales</taxon>
        <taxon>Orchidaceae</taxon>
        <taxon>Apostasioideae</taxon>
        <taxon>Apostasia</taxon>
    </lineage>
</organism>
<reference evidence="2 3" key="1">
    <citation type="journal article" date="2017" name="Nature">
        <title>The Apostasia genome and the evolution of orchids.</title>
        <authorList>
            <person name="Zhang G.Q."/>
            <person name="Liu K.W."/>
            <person name="Li Z."/>
            <person name="Lohaus R."/>
            <person name="Hsiao Y.Y."/>
            <person name="Niu S.C."/>
            <person name="Wang J.Y."/>
            <person name="Lin Y.C."/>
            <person name="Xu Q."/>
            <person name="Chen L.J."/>
            <person name="Yoshida K."/>
            <person name="Fujiwara S."/>
            <person name="Wang Z.W."/>
            <person name="Zhang Y.Q."/>
            <person name="Mitsuda N."/>
            <person name="Wang M."/>
            <person name="Liu G.H."/>
            <person name="Pecoraro L."/>
            <person name="Huang H.X."/>
            <person name="Xiao X.J."/>
            <person name="Lin M."/>
            <person name="Wu X.Y."/>
            <person name="Wu W.L."/>
            <person name="Chen Y.Y."/>
            <person name="Chang S.B."/>
            <person name="Sakamoto S."/>
            <person name="Ohme-Takagi M."/>
            <person name="Yagi M."/>
            <person name="Zeng S.J."/>
            <person name="Shen C.Y."/>
            <person name="Yeh C.M."/>
            <person name="Luo Y.B."/>
            <person name="Tsai W.C."/>
            <person name="Van de Peer Y."/>
            <person name="Liu Z.J."/>
        </authorList>
    </citation>
    <scope>NUCLEOTIDE SEQUENCE [LARGE SCALE GENOMIC DNA]</scope>
    <source>
        <strain evidence="3">cv. Shenzhen</strain>
        <tissue evidence="2">Stem</tissue>
    </source>
</reference>
<name>A0A2I0B1X3_9ASPA</name>
<accession>A0A2I0B1X3</accession>
<dbReference type="EMBL" id="KZ451923">
    <property type="protein sequence ID" value="PKA61801.1"/>
    <property type="molecule type" value="Genomic_DNA"/>
</dbReference>
<proteinExistence type="predicted"/>
<evidence type="ECO:0000313" key="2">
    <source>
        <dbReference type="EMBL" id="PKA61801.1"/>
    </source>
</evidence>
<gene>
    <name evidence="2" type="ORF">AXF42_Ash008632</name>
</gene>
<feature type="chain" id="PRO_5014191715" evidence="1">
    <location>
        <begin position="25"/>
        <end position="131"/>
    </location>
</feature>
<feature type="signal peptide" evidence="1">
    <location>
        <begin position="1"/>
        <end position="24"/>
    </location>
</feature>
<evidence type="ECO:0000256" key="1">
    <source>
        <dbReference type="SAM" id="SignalP"/>
    </source>
</evidence>
<keyword evidence="3" id="KW-1185">Reference proteome</keyword>
<keyword evidence="1" id="KW-0732">Signal</keyword>
<evidence type="ECO:0000313" key="3">
    <source>
        <dbReference type="Proteomes" id="UP000236161"/>
    </source>
</evidence>
<protein>
    <submittedName>
        <fullName evidence="2">Uncharacterized protein</fullName>
    </submittedName>
</protein>
<dbReference type="Proteomes" id="UP000236161">
    <property type="component" value="Unassembled WGS sequence"/>
</dbReference>
<dbReference type="AlphaFoldDB" id="A0A2I0B1X3"/>
<sequence length="131" mass="14796">MAPNSLLLLLLLLLVAIVTTTTTADDDGWIQLTPPVAKMACDVAVLTFNDRNGLYLQPEGAFHVHNLMAFNRVKYRGICYAGVPFRKRHAGEPLRKKQGRLIAFEVSFDVERYKPLDVKYVMNFTVIDISQ</sequence>